<dbReference type="InterPro" id="IPR036412">
    <property type="entry name" value="HAD-like_sf"/>
</dbReference>
<protein>
    <recommendedName>
        <fullName evidence="3">Cof subfamily protein (Haloacid dehalogenase superfamily)/HAD superfamily hydrolase (TIGR01484 family)</fullName>
    </recommendedName>
</protein>
<evidence type="ECO:0000313" key="1">
    <source>
        <dbReference type="EMBL" id="PTQ86071.1"/>
    </source>
</evidence>
<dbReference type="InterPro" id="IPR023214">
    <property type="entry name" value="HAD_sf"/>
</dbReference>
<dbReference type="Proteomes" id="UP000244161">
    <property type="component" value="Unassembled WGS sequence"/>
</dbReference>
<gene>
    <name evidence="1" type="ORF">C8U37_102174</name>
</gene>
<dbReference type="Gene3D" id="3.30.1240.10">
    <property type="match status" value="1"/>
</dbReference>
<dbReference type="PROSITE" id="PS01229">
    <property type="entry name" value="COF_2"/>
    <property type="match status" value="1"/>
</dbReference>
<reference evidence="1 2" key="1">
    <citation type="submission" date="2018-04" db="EMBL/GenBank/DDBJ databases">
        <title>Genomic Encyclopedia of Archaeal and Bacterial Type Strains, Phase II (KMG-II): from individual species to whole genera.</title>
        <authorList>
            <person name="Goeker M."/>
        </authorList>
    </citation>
    <scope>NUCLEOTIDE SEQUENCE [LARGE SCALE GENOMIC DNA]</scope>
    <source>
        <strain evidence="1 2">DSM 18806</strain>
    </source>
</reference>
<sequence length="277" mass="30793">MMKWGIQMIKMIAIDIDGTLVNEQKVMTQKVKETIQEAMRRGIKIVLCTGRPPAGIKPYADELGFGEHEDYIIAQNGAYILRADTDETVYKKTLSRAEVQEIYEFGKGFSAGTLLVGEHHYYSLEDEVTESMQKDATLVNMAISVLDPTAVSEEMGLMKILYIGEPNEVDVIDSAIPDKMRDDFYIVRSQDFLMEVMEKSSNKGTALTKLADHLGITMEEVMALGDGENDYEMIQVAGLGVVMSNGTDNLKSIANEITLSNEEDGVAHAIEKWAFQS</sequence>
<name>A0A2T5IQH3_9LACT</name>
<dbReference type="GO" id="GO:0005829">
    <property type="term" value="C:cytosol"/>
    <property type="evidence" value="ECO:0007669"/>
    <property type="project" value="TreeGrafter"/>
</dbReference>
<dbReference type="InterPro" id="IPR000150">
    <property type="entry name" value="Cof"/>
</dbReference>
<dbReference type="InterPro" id="IPR006379">
    <property type="entry name" value="HAD-SF_hydro_IIB"/>
</dbReference>
<dbReference type="SFLD" id="SFLDG01140">
    <property type="entry name" value="C2.B:_Phosphomannomutase_and_P"/>
    <property type="match status" value="1"/>
</dbReference>
<dbReference type="AlphaFoldDB" id="A0A2T5IQH3"/>
<proteinExistence type="predicted"/>
<evidence type="ECO:0000313" key="2">
    <source>
        <dbReference type="Proteomes" id="UP000244161"/>
    </source>
</evidence>
<organism evidence="1 2">
    <name type="scientific">Trichococcus patagoniensis</name>
    <dbReference type="NCBI Taxonomy" id="382641"/>
    <lineage>
        <taxon>Bacteria</taxon>
        <taxon>Bacillati</taxon>
        <taxon>Bacillota</taxon>
        <taxon>Bacilli</taxon>
        <taxon>Lactobacillales</taxon>
        <taxon>Carnobacteriaceae</taxon>
        <taxon>Trichococcus</taxon>
    </lineage>
</organism>
<dbReference type="GO" id="GO:0016791">
    <property type="term" value="F:phosphatase activity"/>
    <property type="evidence" value="ECO:0007669"/>
    <property type="project" value="TreeGrafter"/>
</dbReference>
<dbReference type="NCBIfam" id="TIGR00099">
    <property type="entry name" value="Cof-subfamily"/>
    <property type="match status" value="1"/>
</dbReference>
<dbReference type="SFLD" id="SFLDG01144">
    <property type="entry name" value="C2.B.4:_PGP_Like"/>
    <property type="match status" value="1"/>
</dbReference>
<dbReference type="SFLD" id="SFLDS00003">
    <property type="entry name" value="Haloacid_Dehalogenase"/>
    <property type="match status" value="1"/>
</dbReference>
<dbReference type="SUPFAM" id="SSF56784">
    <property type="entry name" value="HAD-like"/>
    <property type="match status" value="1"/>
</dbReference>
<dbReference type="GO" id="GO:0000287">
    <property type="term" value="F:magnesium ion binding"/>
    <property type="evidence" value="ECO:0007669"/>
    <property type="project" value="TreeGrafter"/>
</dbReference>
<comment type="caution">
    <text evidence="1">The sequence shown here is derived from an EMBL/GenBank/DDBJ whole genome shotgun (WGS) entry which is preliminary data.</text>
</comment>
<evidence type="ECO:0008006" key="3">
    <source>
        <dbReference type="Google" id="ProtNLM"/>
    </source>
</evidence>
<accession>A0A2T5IQH3</accession>
<dbReference type="PANTHER" id="PTHR10000:SF8">
    <property type="entry name" value="HAD SUPERFAMILY HYDROLASE-LIKE, TYPE 3"/>
    <property type="match status" value="1"/>
</dbReference>
<dbReference type="CDD" id="cd07516">
    <property type="entry name" value="HAD_Pase"/>
    <property type="match status" value="1"/>
</dbReference>
<dbReference type="EMBL" id="QAOM01000002">
    <property type="protein sequence ID" value="PTQ86071.1"/>
    <property type="molecule type" value="Genomic_DNA"/>
</dbReference>
<dbReference type="Pfam" id="PF08282">
    <property type="entry name" value="Hydrolase_3"/>
    <property type="match status" value="1"/>
</dbReference>
<dbReference type="PANTHER" id="PTHR10000">
    <property type="entry name" value="PHOSPHOSERINE PHOSPHATASE"/>
    <property type="match status" value="1"/>
</dbReference>
<keyword evidence="2" id="KW-1185">Reference proteome</keyword>
<dbReference type="Gene3D" id="3.40.50.1000">
    <property type="entry name" value="HAD superfamily/HAD-like"/>
    <property type="match status" value="1"/>
</dbReference>
<dbReference type="NCBIfam" id="TIGR01484">
    <property type="entry name" value="HAD-SF-IIB"/>
    <property type="match status" value="1"/>
</dbReference>